<dbReference type="EMBL" id="KN822010">
    <property type="protein sequence ID" value="KIM67993.1"/>
    <property type="molecule type" value="Genomic_DNA"/>
</dbReference>
<feature type="region of interest" description="Disordered" evidence="2">
    <location>
        <begin position="191"/>
        <end position="228"/>
    </location>
</feature>
<keyword evidence="1" id="KW-0175">Coiled coil</keyword>
<dbReference type="InParanoid" id="A0A0C3A2W2"/>
<dbReference type="Proteomes" id="UP000053989">
    <property type="component" value="Unassembled WGS sequence"/>
</dbReference>
<reference evidence="3 4" key="1">
    <citation type="submission" date="2014-04" db="EMBL/GenBank/DDBJ databases">
        <authorList>
            <consortium name="DOE Joint Genome Institute"/>
            <person name="Kuo A."/>
            <person name="Kohler A."/>
            <person name="Nagy L.G."/>
            <person name="Floudas D."/>
            <person name="Copeland A."/>
            <person name="Barry K.W."/>
            <person name="Cichocki N."/>
            <person name="Veneault-Fourrey C."/>
            <person name="LaButti K."/>
            <person name="Lindquist E.A."/>
            <person name="Lipzen A."/>
            <person name="Lundell T."/>
            <person name="Morin E."/>
            <person name="Murat C."/>
            <person name="Sun H."/>
            <person name="Tunlid A."/>
            <person name="Henrissat B."/>
            <person name="Grigoriev I.V."/>
            <person name="Hibbett D.S."/>
            <person name="Martin F."/>
            <person name="Nordberg H.P."/>
            <person name="Cantor M.N."/>
            <person name="Hua S.X."/>
        </authorList>
    </citation>
    <scope>NUCLEOTIDE SEQUENCE [LARGE SCALE GENOMIC DNA]</scope>
    <source>
        <strain evidence="3 4">Foug A</strain>
    </source>
</reference>
<evidence type="ECO:0000256" key="1">
    <source>
        <dbReference type="SAM" id="Coils"/>
    </source>
</evidence>
<gene>
    <name evidence="3" type="ORF">SCLCIDRAFT_20463</name>
</gene>
<feature type="compositionally biased region" description="Polar residues" evidence="2">
    <location>
        <begin position="193"/>
        <end position="206"/>
    </location>
</feature>
<accession>A0A0C3A2W2</accession>
<sequence>MGKKYQSVNAARARHARWKNHAPTVTTTNSALVLSDPNGNSVLADTPNPITFDFSNSDSECEYTGGVNVSDNSDDEYYKGSGDEVNSESDSDYSLAELEGEELDKNLQALQDEAKAELAQLEVPTAFECILKSVPDAVWKKAERDRKWGYNGLLKWTREWQAQHARAAAKTRETAKNLDNPQVKLMLKLFKPRTSTTRPDLSASGTCGTGGSDQVMDPIESPNCDDSD</sequence>
<dbReference type="OrthoDB" id="2680400at2759"/>
<organism evidence="3 4">
    <name type="scientific">Scleroderma citrinum Foug A</name>
    <dbReference type="NCBI Taxonomy" id="1036808"/>
    <lineage>
        <taxon>Eukaryota</taxon>
        <taxon>Fungi</taxon>
        <taxon>Dikarya</taxon>
        <taxon>Basidiomycota</taxon>
        <taxon>Agaricomycotina</taxon>
        <taxon>Agaricomycetes</taxon>
        <taxon>Agaricomycetidae</taxon>
        <taxon>Boletales</taxon>
        <taxon>Sclerodermatineae</taxon>
        <taxon>Sclerodermataceae</taxon>
        <taxon>Scleroderma</taxon>
    </lineage>
</organism>
<feature type="region of interest" description="Disordered" evidence="2">
    <location>
        <begin position="1"/>
        <end position="20"/>
    </location>
</feature>
<dbReference type="HOGENOM" id="CLU_105973_0_0_1"/>
<name>A0A0C3A2W2_9AGAM</name>
<dbReference type="AlphaFoldDB" id="A0A0C3A2W2"/>
<keyword evidence="4" id="KW-1185">Reference proteome</keyword>
<proteinExistence type="predicted"/>
<protein>
    <submittedName>
        <fullName evidence="3">Uncharacterized protein</fullName>
    </submittedName>
</protein>
<feature type="coiled-coil region" evidence="1">
    <location>
        <begin position="93"/>
        <end position="120"/>
    </location>
</feature>
<evidence type="ECO:0000313" key="4">
    <source>
        <dbReference type="Proteomes" id="UP000053989"/>
    </source>
</evidence>
<reference evidence="4" key="2">
    <citation type="submission" date="2015-01" db="EMBL/GenBank/DDBJ databases">
        <title>Evolutionary Origins and Diversification of the Mycorrhizal Mutualists.</title>
        <authorList>
            <consortium name="DOE Joint Genome Institute"/>
            <consortium name="Mycorrhizal Genomics Consortium"/>
            <person name="Kohler A."/>
            <person name="Kuo A."/>
            <person name="Nagy L.G."/>
            <person name="Floudas D."/>
            <person name="Copeland A."/>
            <person name="Barry K.W."/>
            <person name="Cichocki N."/>
            <person name="Veneault-Fourrey C."/>
            <person name="LaButti K."/>
            <person name="Lindquist E.A."/>
            <person name="Lipzen A."/>
            <person name="Lundell T."/>
            <person name="Morin E."/>
            <person name="Murat C."/>
            <person name="Riley R."/>
            <person name="Ohm R."/>
            <person name="Sun H."/>
            <person name="Tunlid A."/>
            <person name="Henrissat B."/>
            <person name="Grigoriev I.V."/>
            <person name="Hibbett D.S."/>
            <person name="Martin F."/>
        </authorList>
    </citation>
    <scope>NUCLEOTIDE SEQUENCE [LARGE SCALE GENOMIC DNA]</scope>
    <source>
        <strain evidence="4">Foug A</strain>
    </source>
</reference>
<evidence type="ECO:0000313" key="3">
    <source>
        <dbReference type="EMBL" id="KIM67993.1"/>
    </source>
</evidence>
<evidence type="ECO:0000256" key="2">
    <source>
        <dbReference type="SAM" id="MobiDB-lite"/>
    </source>
</evidence>